<evidence type="ECO:0000313" key="9">
    <source>
        <dbReference type="EMBL" id="CAD8208808.1"/>
    </source>
</evidence>
<dbReference type="InterPro" id="IPR028889">
    <property type="entry name" value="USP"/>
</dbReference>
<dbReference type="GO" id="GO:0043161">
    <property type="term" value="P:proteasome-mediated ubiquitin-dependent protein catabolic process"/>
    <property type="evidence" value="ECO:0007669"/>
    <property type="project" value="InterPro"/>
</dbReference>
<name>A0A8S1Y6T1_PAROT</name>
<keyword evidence="4" id="KW-0833">Ubl conjugation pathway</keyword>
<evidence type="ECO:0000256" key="1">
    <source>
        <dbReference type="ARBA" id="ARBA00000707"/>
    </source>
</evidence>
<reference evidence="9" key="1">
    <citation type="submission" date="2021-01" db="EMBL/GenBank/DDBJ databases">
        <authorList>
            <consortium name="Genoscope - CEA"/>
            <person name="William W."/>
        </authorList>
    </citation>
    <scope>NUCLEOTIDE SEQUENCE</scope>
</reference>
<dbReference type="EC" id="3.4.19.12" evidence="2"/>
<protein>
    <recommendedName>
        <fullName evidence="2">ubiquitinyl hydrolase 1</fullName>
        <ecNumber evidence="2">3.4.19.12</ecNumber>
    </recommendedName>
</protein>
<dbReference type="OrthoDB" id="306273at2759"/>
<dbReference type="PANTHER" id="PTHR43982">
    <property type="entry name" value="UBIQUITIN CARBOXYL-TERMINAL HYDROLASE"/>
    <property type="match status" value="1"/>
</dbReference>
<evidence type="ECO:0000256" key="7">
    <source>
        <dbReference type="SAM" id="Coils"/>
    </source>
</evidence>
<keyword evidence="10" id="KW-1185">Reference proteome</keyword>
<evidence type="ECO:0000256" key="3">
    <source>
        <dbReference type="ARBA" id="ARBA00022670"/>
    </source>
</evidence>
<organism evidence="9 10">
    <name type="scientific">Paramecium octaurelia</name>
    <dbReference type="NCBI Taxonomy" id="43137"/>
    <lineage>
        <taxon>Eukaryota</taxon>
        <taxon>Sar</taxon>
        <taxon>Alveolata</taxon>
        <taxon>Ciliophora</taxon>
        <taxon>Intramacronucleata</taxon>
        <taxon>Oligohymenophorea</taxon>
        <taxon>Peniculida</taxon>
        <taxon>Parameciidae</taxon>
        <taxon>Paramecium</taxon>
    </lineage>
</organism>
<accession>A0A8S1Y6T1</accession>
<gene>
    <name evidence="9" type="ORF">POCTA_138.1.T1450081</name>
</gene>
<evidence type="ECO:0000256" key="2">
    <source>
        <dbReference type="ARBA" id="ARBA00012759"/>
    </source>
</evidence>
<evidence type="ECO:0000259" key="8">
    <source>
        <dbReference type="PROSITE" id="PS50235"/>
    </source>
</evidence>
<evidence type="ECO:0000313" key="10">
    <source>
        <dbReference type="Proteomes" id="UP000683925"/>
    </source>
</evidence>
<dbReference type="PANTHER" id="PTHR43982:SF1">
    <property type="entry name" value="UBIQUITIN CARBOXYL-TERMINAL HYDROLASE 14"/>
    <property type="match status" value="1"/>
</dbReference>
<evidence type="ECO:0000256" key="5">
    <source>
        <dbReference type="ARBA" id="ARBA00022801"/>
    </source>
</evidence>
<dbReference type="Pfam" id="PF00443">
    <property type="entry name" value="UCH"/>
    <property type="match status" value="1"/>
</dbReference>
<dbReference type="GO" id="GO:0070628">
    <property type="term" value="F:proteasome binding"/>
    <property type="evidence" value="ECO:0007669"/>
    <property type="project" value="TreeGrafter"/>
</dbReference>
<evidence type="ECO:0000256" key="4">
    <source>
        <dbReference type="ARBA" id="ARBA00022786"/>
    </source>
</evidence>
<feature type="domain" description="USP" evidence="8">
    <location>
        <begin position="148"/>
        <end position="511"/>
    </location>
</feature>
<comment type="catalytic activity">
    <reaction evidence="1">
        <text>Thiol-dependent hydrolysis of ester, thioester, amide, peptide and isopeptide bonds formed by the C-terminal Gly of ubiquitin (a 76-residue protein attached to proteins as an intracellular targeting signal).</text>
        <dbReference type="EC" id="3.4.19.12"/>
    </reaction>
</comment>
<dbReference type="GO" id="GO:0061136">
    <property type="term" value="P:regulation of proteasomal protein catabolic process"/>
    <property type="evidence" value="ECO:0007669"/>
    <property type="project" value="TreeGrafter"/>
</dbReference>
<dbReference type="Proteomes" id="UP000683925">
    <property type="component" value="Unassembled WGS sequence"/>
</dbReference>
<feature type="coiled-coil region" evidence="7">
    <location>
        <begin position="93"/>
        <end position="120"/>
    </location>
</feature>
<dbReference type="GO" id="GO:0016579">
    <property type="term" value="P:protein deubiquitination"/>
    <property type="evidence" value="ECO:0007669"/>
    <property type="project" value="InterPro"/>
</dbReference>
<dbReference type="InterPro" id="IPR044635">
    <property type="entry name" value="UBP14-like"/>
</dbReference>
<dbReference type="FunFam" id="3.90.70.10:FF:000419">
    <property type="entry name" value="Uncharacterized protein"/>
    <property type="match status" value="1"/>
</dbReference>
<keyword evidence="3" id="KW-0645">Protease</keyword>
<sequence length="573" mass="67554">MSSILFTPEQQVKIQQVSEFSNQTKEKVIQVLQTNNWQVERAIDFLTNAGGYIPDPIPNSPAKHAINYDQIPINPLQPKRGQGDNQISQLKIVKIEKNDIQKIEEQLSLIQDQVRDTSEVIQAKNQMLQKSLNKNVDNDLKRIYQYPVGLANLGEKGYFNCIIQILVQNPVFLENVLSWQTGLRPNNQEDKNISFMQEFQTMVRMLTFTNQRFLNPSKFIQQTADVIDIITQTKIQNRNLKPHEFFEIFLITLDVILCNKVYEKKQQKKLLDLILQPQFQIALQQQQQLQVNEITLNFVREDRYLYISLLKLVCQDQFNRFAKLPQTFSFSLQSNQNSNLQESISQSNVDYWFPLTINLEFLTSEKLCKQLGTKLLNVVNTKTIEEINKKQILLNSLIIVEQSYEQNKIIPINVIDQLRIERKKLQSELQKYFLQNDNQLQSDQNQDYQYYLHAVVIQIGKDDKQHYYAYIYNFKLNQWYRYNDTDVRVESDDVVRKDAQQNGCFFVYVSQDQKRSITNHQDRQSKIANNLDYEQGLINWNDLELNKLIKPQIPIEIKKLIQSQNEGFRNLHQ</sequence>
<comment type="caution">
    <text evidence="9">The sequence shown here is derived from an EMBL/GenBank/DDBJ whole genome shotgun (WGS) entry which is preliminary data.</text>
</comment>
<keyword evidence="7" id="KW-0175">Coiled coil</keyword>
<proteinExistence type="predicted"/>
<dbReference type="InterPro" id="IPR001394">
    <property type="entry name" value="Peptidase_C19_UCH"/>
</dbReference>
<dbReference type="EMBL" id="CAJJDP010000147">
    <property type="protein sequence ID" value="CAD8208808.1"/>
    <property type="molecule type" value="Genomic_DNA"/>
</dbReference>
<dbReference type="AlphaFoldDB" id="A0A8S1Y6T1"/>
<evidence type="ECO:0000256" key="6">
    <source>
        <dbReference type="ARBA" id="ARBA00022807"/>
    </source>
</evidence>
<keyword evidence="5" id="KW-0378">Hydrolase</keyword>
<keyword evidence="6" id="KW-0788">Thiol protease</keyword>
<dbReference type="GO" id="GO:0004843">
    <property type="term" value="F:cysteine-type deubiquitinase activity"/>
    <property type="evidence" value="ECO:0007669"/>
    <property type="project" value="UniProtKB-EC"/>
</dbReference>
<dbReference type="OMA" id="NCIIQIL"/>
<dbReference type="PROSITE" id="PS50235">
    <property type="entry name" value="USP_3"/>
    <property type="match status" value="1"/>
</dbReference>
<dbReference type="CDD" id="cd02257">
    <property type="entry name" value="Peptidase_C19"/>
    <property type="match status" value="1"/>
</dbReference>